<reference evidence="2 3" key="1">
    <citation type="journal article" date="2013" name="Proc. Natl. Acad. Sci. U.S.A.">
        <title>Genome of an arbuscular mycorrhizal fungus provides insight into the oldest plant symbiosis.</title>
        <authorList>
            <person name="Tisserant E."/>
            <person name="Malbreil M."/>
            <person name="Kuo A."/>
            <person name="Kohler A."/>
            <person name="Symeonidi A."/>
            <person name="Balestrini R."/>
            <person name="Charron P."/>
            <person name="Duensing N."/>
            <person name="Frei Dit Frey N."/>
            <person name="Gianinazzi-Pearson V."/>
            <person name="Gilbert L.B."/>
            <person name="Handa Y."/>
            <person name="Herr J.R."/>
            <person name="Hijri M."/>
            <person name="Koul R."/>
            <person name="Kawaguchi M."/>
            <person name="Krajinski F."/>
            <person name="Lammers P.J."/>
            <person name="Masclaux F.G."/>
            <person name="Murat C."/>
            <person name="Morin E."/>
            <person name="Ndikumana S."/>
            <person name="Pagni M."/>
            <person name="Petitpierre D."/>
            <person name="Requena N."/>
            <person name="Rosikiewicz P."/>
            <person name="Riley R."/>
            <person name="Saito K."/>
            <person name="San Clemente H."/>
            <person name="Shapiro H."/>
            <person name="van Tuinen D."/>
            <person name="Becard G."/>
            <person name="Bonfante P."/>
            <person name="Paszkowski U."/>
            <person name="Shachar-Hill Y.Y."/>
            <person name="Tuskan G.A."/>
            <person name="Young P.W."/>
            <person name="Sanders I.R."/>
            <person name="Henrissat B."/>
            <person name="Rensing S.A."/>
            <person name="Grigoriev I.V."/>
            <person name="Corradi N."/>
            <person name="Roux C."/>
            <person name="Martin F."/>
        </authorList>
    </citation>
    <scope>NUCLEOTIDE SEQUENCE [LARGE SCALE GENOMIC DNA]</scope>
    <source>
        <strain evidence="2 3">DAOM 197198</strain>
    </source>
</reference>
<comment type="caution">
    <text evidence="2">The sequence shown here is derived from an EMBL/GenBank/DDBJ whole genome shotgun (WGS) entry which is preliminary data.</text>
</comment>
<gene>
    <name evidence="2" type="ORF">GLOIN_2v1533398</name>
</gene>
<protein>
    <submittedName>
        <fullName evidence="2">Uncharacterized protein</fullName>
    </submittedName>
</protein>
<feature type="non-terminal residue" evidence="2">
    <location>
        <position position="1"/>
    </location>
</feature>
<accession>A0A2P4QMP6</accession>
<dbReference type="Proteomes" id="UP000018888">
    <property type="component" value="Unassembled WGS sequence"/>
</dbReference>
<dbReference type="EMBL" id="AUPC02000029">
    <property type="protein sequence ID" value="POG78909.1"/>
    <property type="molecule type" value="Genomic_DNA"/>
</dbReference>
<evidence type="ECO:0000256" key="1">
    <source>
        <dbReference type="SAM" id="SignalP"/>
    </source>
</evidence>
<dbReference type="AlphaFoldDB" id="A0A2P4QMP6"/>
<sequence>MMMMMIELLLYFLLVFGQGQFSQDGCSIIIDWRMGVIHLLKSTESDRFASLSL</sequence>
<proteinExistence type="predicted"/>
<name>A0A2P4QMP6_RHIID</name>
<feature type="signal peptide" evidence="1">
    <location>
        <begin position="1"/>
        <end position="19"/>
    </location>
</feature>
<feature type="chain" id="PRO_5015157251" evidence="1">
    <location>
        <begin position="20"/>
        <end position="53"/>
    </location>
</feature>
<reference evidence="2 3" key="2">
    <citation type="journal article" date="2018" name="New Phytol.">
        <title>High intraspecific genome diversity in the model arbuscular mycorrhizal symbiont Rhizophagus irregularis.</title>
        <authorList>
            <person name="Chen E.C.H."/>
            <person name="Morin E."/>
            <person name="Beaudet D."/>
            <person name="Noel J."/>
            <person name="Yildirir G."/>
            <person name="Ndikumana S."/>
            <person name="Charron P."/>
            <person name="St-Onge C."/>
            <person name="Giorgi J."/>
            <person name="Kruger M."/>
            <person name="Marton T."/>
            <person name="Ropars J."/>
            <person name="Grigoriev I.V."/>
            <person name="Hainaut M."/>
            <person name="Henrissat B."/>
            <person name="Roux C."/>
            <person name="Martin F."/>
            <person name="Corradi N."/>
        </authorList>
    </citation>
    <scope>NUCLEOTIDE SEQUENCE [LARGE SCALE GENOMIC DNA]</scope>
    <source>
        <strain evidence="2 3">DAOM 197198</strain>
    </source>
</reference>
<keyword evidence="3" id="KW-1185">Reference proteome</keyword>
<evidence type="ECO:0000313" key="3">
    <source>
        <dbReference type="Proteomes" id="UP000018888"/>
    </source>
</evidence>
<evidence type="ECO:0000313" key="2">
    <source>
        <dbReference type="EMBL" id="POG78909.1"/>
    </source>
</evidence>
<organism evidence="2 3">
    <name type="scientific">Rhizophagus irregularis (strain DAOM 181602 / DAOM 197198 / MUCL 43194)</name>
    <name type="common">Arbuscular mycorrhizal fungus</name>
    <name type="synonym">Glomus intraradices</name>
    <dbReference type="NCBI Taxonomy" id="747089"/>
    <lineage>
        <taxon>Eukaryota</taxon>
        <taxon>Fungi</taxon>
        <taxon>Fungi incertae sedis</taxon>
        <taxon>Mucoromycota</taxon>
        <taxon>Glomeromycotina</taxon>
        <taxon>Glomeromycetes</taxon>
        <taxon>Glomerales</taxon>
        <taxon>Glomeraceae</taxon>
        <taxon>Rhizophagus</taxon>
    </lineage>
</organism>
<keyword evidence="1" id="KW-0732">Signal</keyword>